<evidence type="ECO:0000259" key="5">
    <source>
        <dbReference type="PROSITE" id="PS51935"/>
    </source>
</evidence>
<keyword evidence="3" id="KW-0378">Hydrolase</keyword>
<evidence type="ECO:0000256" key="4">
    <source>
        <dbReference type="ARBA" id="ARBA00022807"/>
    </source>
</evidence>
<reference evidence="6 7" key="1">
    <citation type="submission" date="2021-01" db="EMBL/GenBank/DDBJ databases">
        <title>Whole genome shotgun sequence of Catellatospora chokoriensis NBRC 107358.</title>
        <authorList>
            <person name="Komaki H."/>
            <person name="Tamura T."/>
        </authorList>
    </citation>
    <scope>NUCLEOTIDE SEQUENCE [LARGE SCALE GENOMIC DNA]</scope>
    <source>
        <strain evidence="6 7">NBRC 107358</strain>
    </source>
</reference>
<keyword evidence="7" id="KW-1185">Reference proteome</keyword>
<organism evidence="6 7">
    <name type="scientific">Catellatospora chokoriensis</name>
    <dbReference type="NCBI Taxonomy" id="310353"/>
    <lineage>
        <taxon>Bacteria</taxon>
        <taxon>Bacillati</taxon>
        <taxon>Actinomycetota</taxon>
        <taxon>Actinomycetes</taxon>
        <taxon>Micromonosporales</taxon>
        <taxon>Micromonosporaceae</taxon>
        <taxon>Catellatospora</taxon>
    </lineage>
</organism>
<dbReference type="EMBL" id="BONG01000001">
    <property type="protein sequence ID" value="GIF86766.1"/>
    <property type="molecule type" value="Genomic_DNA"/>
</dbReference>
<dbReference type="SUPFAM" id="SSF54001">
    <property type="entry name" value="Cysteine proteinases"/>
    <property type="match status" value="1"/>
</dbReference>
<name>A0A8J3JKM4_9ACTN</name>
<comment type="similarity">
    <text evidence="1">Belongs to the peptidase C40 family.</text>
</comment>
<accession>A0A8J3JKM4</accession>
<dbReference type="Pfam" id="PF00877">
    <property type="entry name" value="NLPC_P60"/>
    <property type="match status" value="1"/>
</dbReference>
<evidence type="ECO:0000256" key="1">
    <source>
        <dbReference type="ARBA" id="ARBA00007074"/>
    </source>
</evidence>
<proteinExistence type="inferred from homology"/>
<dbReference type="InterPro" id="IPR038765">
    <property type="entry name" value="Papain-like_cys_pep_sf"/>
</dbReference>
<comment type="caution">
    <text evidence="6">The sequence shown here is derived from an EMBL/GenBank/DDBJ whole genome shotgun (WGS) entry which is preliminary data.</text>
</comment>
<evidence type="ECO:0000256" key="3">
    <source>
        <dbReference type="ARBA" id="ARBA00022801"/>
    </source>
</evidence>
<dbReference type="GO" id="GO:0008234">
    <property type="term" value="F:cysteine-type peptidase activity"/>
    <property type="evidence" value="ECO:0007669"/>
    <property type="project" value="UniProtKB-KW"/>
</dbReference>
<dbReference type="PANTHER" id="PTHR47053">
    <property type="entry name" value="MUREIN DD-ENDOPEPTIDASE MEPH-RELATED"/>
    <property type="match status" value="1"/>
</dbReference>
<dbReference type="PANTHER" id="PTHR47053:SF1">
    <property type="entry name" value="MUREIN DD-ENDOPEPTIDASE MEPH-RELATED"/>
    <property type="match status" value="1"/>
</dbReference>
<feature type="domain" description="NlpC/P60" evidence="5">
    <location>
        <begin position="108"/>
        <end position="237"/>
    </location>
</feature>
<evidence type="ECO:0000313" key="6">
    <source>
        <dbReference type="EMBL" id="GIF86766.1"/>
    </source>
</evidence>
<evidence type="ECO:0000313" key="7">
    <source>
        <dbReference type="Proteomes" id="UP000619293"/>
    </source>
</evidence>
<dbReference type="GO" id="GO:0006508">
    <property type="term" value="P:proteolysis"/>
    <property type="evidence" value="ECO:0007669"/>
    <property type="project" value="UniProtKB-KW"/>
</dbReference>
<sequence>MKIATVTAPVATLWSRPDAPRPGVDAAALGPRSDPRSWVAGLDDTGRMYTGVLTQLLHGEQVLIEEVRDGWARVVATEQPAAKLDPRGYPGWLPLDQLSVRETAGGGTSAVDTVAALAAARAWRGVPYVWGGLTPYGIDCSGLVHLAFRQLGVTMPRDADDQRAVTADVPLGTERPGDLYFFGPGDGTVQHVGFVTTASRPDGTRHMLHACGDAYLVVEEQLRPNRVATLLAAGRVTA</sequence>
<dbReference type="AlphaFoldDB" id="A0A8J3JKM4"/>
<dbReference type="Gene3D" id="3.90.1720.10">
    <property type="entry name" value="endopeptidase domain like (from Nostoc punctiforme)"/>
    <property type="match status" value="1"/>
</dbReference>
<gene>
    <name evidence="6" type="ORF">Cch02nite_02100</name>
</gene>
<dbReference type="PROSITE" id="PS51935">
    <property type="entry name" value="NLPC_P60"/>
    <property type="match status" value="1"/>
</dbReference>
<evidence type="ECO:0000256" key="2">
    <source>
        <dbReference type="ARBA" id="ARBA00022670"/>
    </source>
</evidence>
<keyword evidence="2" id="KW-0645">Protease</keyword>
<dbReference type="InterPro" id="IPR000064">
    <property type="entry name" value="NLP_P60_dom"/>
</dbReference>
<protein>
    <recommendedName>
        <fullName evidence="5">NlpC/P60 domain-containing protein</fullName>
    </recommendedName>
</protein>
<dbReference type="Proteomes" id="UP000619293">
    <property type="component" value="Unassembled WGS sequence"/>
</dbReference>
<dbReference type="InterPro" id="IPR051202">
    <property type="entry name" value="Peptidase_C40"/>
</dbReference>
<keyword evidence="4" id="KW-0788">Thiol protease</keyword>
<dbReference type="RefSeq" id="WP_191840961.1">
    <property type="nucleotide sequence ID" value="NZ_BAAALB010000004.1"/>
</dbReference>